<keyword evidence="4" id="KW-1185">Reference proteome</keyword>
<dbReference type="STRING" id="35128.B8BUT9"/>
<dbReference type="InterPro" id="IPR016123">
    <property type="entry name" value="Mog1/PsbP_a/b/a-sand"/>
</dbReference>
<accession>B8BUT9</accession>
<evidence type="ECO:0000313" key="3">
    <source>
        <dbReference type="EMBL" id="EED94817.1"/>
    </source>
</evidence>
<reference evidence="3 4" key="2">
    <citation type="journal article" date="2008" name="Nature">
        <title>The Phaeodactylum genome reveals the evolutionary history of diatom genomes.</title>
        <authorList>
            <person name="Bowler C."/>
            <person name="Allen A.E."/>
            <person name="Badger J.H."/>
            <person name="Grimwood J."/>
            <person name="Jabbari K."/>
            <person name="Kuo A."/>
            <person name="Maheswari U."/>
            <person name="Martens C."/>
            <person name="Maumus F."/>
            <person name="Otillar R.P."/>
            <person name="Rayko E."/>
            <person name="Salamov A."/>
            <person name="Vandepoele K."/>
            <person name="Beszteri B."/>
            <person name="Gruber A."/>
            <person name="Heijde M."/>
            <person name="Katinka M."/>
            <person name="Mock T."/>
            <person name="Valentin K."/>
            <person name="Verret F."/>
            <person name="Berges J.A."/>
            <person name="Brownlee C."/>
            <person name="Cadoret J.P."/>
            <person name="Chiovitti A."/>
            <person name="Choi C.J."/>
            <person name="Coesel S."/>
            <person name="De Martino A."/>
            <person name="Detter J.C."/>
            <person name="Durkin C."/>
            <person name="Falciatore A."/>
            <person name="Fournet J."/>
            <person name="Haruta M."/>
            <person name="Huysman M.J."/>
            <person name="Jenkins B.D."/>
            <person name="Jiroutova K."/>
            <person name="Jorgensen R.E."/>
            <person name="Joubert Y."/>
            <person name="Kaplan A."/>
            <person name="Kroger N."/>
            <person name="Kroth P.G."/>
            <person name="La Roche J."/>
            <person name="Lindquist E."/>
            <person name="Lommer M."/>
            <person name="Martin-Jezequel V."/>
            <person name="Lopez P.J."/>
            <person name="Lucas S."/>
            <person name="Mangogna M."/>
            <person name="McGinnis K."/>
            <person name="Medlin L.K."/>
            <person name="Montsant A."/>
            <person name="Oudot-Le Secq M.P."/>
            <person name="Napoli C."/>
            <person name="Obornik M."/>
            <person name="Parker M.S."/>
            <person name="Petit J.L."/>
            <person name="Porcel B.M."/>
            <person name="Poulsen N."/>
            <person name="Robison M."/>
            <person name="Rychlewski L."/>
            <person name="Rynearson T.A."/>
            <person name="Schmutz J."/>
            <person name="Shapiro H."/>
            <person name="Siaut M."/>
            <person name="Stanley M."/>
            <person name="Sussman M.R."/>
            <person name="Taylor A.R."/>
            <person name="Vardi A."/>
            <person name="von Dassow P."/>
            <person name="Vyverman W."/>
            <person name="Willis A."/>
            <person name="Wyrwicz L.S."/>
            <person name="Rokhsar D.S."/>
            <person name="Weissenbach J."/>
            <person name="Armbrust E.V."/>
            <person name="Green B.R."/>
            <person name="Van de Peer Y."/>
            <person name="Grigoriev I.V."/>
        </authorList>
    </citation>
    <scope>NUCLEOTIDE SEQUENCE [LARGE SCALE GENOMIC DNA]</scope>
    <source>
        <strain evidence="3 4">CCMP1335</strain>
    </source>
</reference>
<gene>
    <name evidence="3" type="ORF">THAPSDRAFT_2597</name>
</gene>
<dbReference type="Pfam" id="PF01789">
    <property type="entry name" value="PsbP"/>
    <property type="match status" value="1"/>
</dbReference>
<dbReference type="Gene3D" id="3.40.1000.10">
    <property type="entry name" value="Mog1/PsbP, alpha/beta/alpha sandwich"/>
    <property type="match status" value="1"/>
</dbReference>
<dbReference type="Proteomes" id="UP000001449">
    <property type="component" value="Chromosome 2"/>
</dbReference>
<dbReference type="SUPFAM" id="SSF55724">
    <property type="entry name" value="Mog1p/PsbP-like"/>
    <property type="match status" value="1"/>
</dbReference>
<proteinExistence type="predicted"/>
<dbReference type="PANTHER" id="PTHR31407">
    <property type="match status" value="1"/>
</dbReference>
<keyword evidence="1" id="KW-0472">Membrane</keyword>
<feature type="domain" description="PsbP C-terminal" evidence="2">
    <location>
        <begin position="151"/>
        <end position="259"/>
    </location>
</feature>
<feature type="transmembrane region" description="Helical" evidence="1">
    <location>
        <begin position="12"/>
        <end position="32"/>
    </location>
</feature>
<evidence type="ECO:0000259" key="2">
    <source>
        <dbReference type="Pfam" id="PF01789"/>
    </source>
</evidence>
<dbReference type="GeneID" id="7446637"/>
<keyword evidence="1" id="KW-1133">Transmembrane helix</keyword>
<name>B8BUT9_THAPS</name>
<evidence type="ECO:0000256" key="1">
    <source>
        <dbReference type="SAM" id="Phobius"/>
    </source>
</evidence>
<protein>
    <recommendedName>
        <fullName evidence="2">PsbP C-terminal domain-containing protein</fullName>
    </recommendedName>
</protein>
<keyword evidence="1" id="KW-0812">Transmembrane</keyword>
<reference evidence="3 4" key="1">
    <citation type="journal article" date="2004" name="Science">
        <title>The genome of the diatom Thalassiosira pseudonana: ecology, evolution, and metabolism.</title>
        <authorList>
            <person name="Armbrust E.V."/>
            <person name="Berges J.A."/>
            <person name="Bowler C."/>
            <person name="Green B.R."/>
            <person name="Martinez D."/>
            <person name="Putnam N.H."/>
            <person name="Zhou S."/>
            <person name="Allen A.E."/>
            <person name="Apt K.E."/>
            <person name="Bechner M."/>
            <person name="Brzezinski M.A."/>
            <person name="Chaal B.K."/>
            <person name="Chiovitti A."/>
            <person name="Davis A.K."/>
            <person name="Demarest M.S."/>
            <person name="Detter J.C."/>
            <person name="Glavina T."/>
            <person name="Goodstein D."/>
            <person name="Hadi M.Z."/>
            <person name="Hellsten U."/>
            <person name="Hildebrand M."/>
            <person name="Jenkins B.D."/>
            <person name="Jurka J."/>
            <person name="Kapitonov V.V."/>
            <person name="Kroger N."/>
            <person name="Lau W.W."/>
            <person name="Lane T.W."/>
            <person name="Larimer F.W."/>
            <person name="Lippmeier J.C."/>
            <person name="Lucas S."/>
            <person name="Medina M."/>
            <person name="Montsant A."/>
            <person name="Obornik M."/>
            <person name="Parker M.S."/>
            <person name="Palenik B."/>
            <person name="Pazour G.J."/>
            <person name="Richardson P.M."/>
            <person name="Rynearson T.A."/>
            <person name="Saito M.A."/>
            <person name="Schwartz D.C."/>
            <person name="Thamatrakoln K."/>
            <person name="Valentin K."/>
            <person name="Vardi A."/>
            <person name="Wilkerson F.P."/>
            <person name="Rokhsar D.S."/>
        </authorList>
    </citation>
    <scope>NUCLEOTIDE SEQUENCE [LARGE SCALE GENOMIC DNA]</scope>
    <source>
        <strain evidence="3 4">CCMP1335</strain>
    </source>
</reference>
<sequence>MAVSTTSYQRLAFLIGHVTVLIGAVIYADAFIQPTQQQRRNQGHLQLNLQDEIRNNCMEVPDEHSGETKRRHFIKQSTSAVASFLMIPSTLPAFADETATADTQQQSAYSSPPNQKFRYTVTPPPSFTASNKPLKTHLDEINFSPPDVRGYTLGITVDPVRIKTIQEFGTPEEVAARVVTAEVNRDGVFRVTLAKDPKEDTEGCYDVEYISDGKRGTKRFVTRIYVKDGFLYVLTLQSKEAEYDSEREKEALECIKSFRPT</sequence>
<dbReference type="AlphaFoldDB" id="B8BUT9"/>
<dbReference type="PANTHER" id="PTHR31407:SF16">
    <property type="entry name" value="PSBP DOMAIN-CONTAINING PROTEIN 7, CHLOROPLASTIC"/>
    <property type="match status" value="1"/>
</dbReference>
<dbReference type="HOGENOM" id="CLU_1067447_0_0_1"/>
<organism evidence="3 4">
    <name type="scientific">Thalassiosira pseudonana</name>
    <name type="common">Marine diatom</name>
    <name type="synonym">Cyclotella nana</name>
    <dbReference type="NCBI Taxonomy" id="35128"/>
    <lineage>
        <taxon>Eukaryota</taxon>
        <taxon>Sar</taxon>
        <taxon>Stramenopiles</taxon>
        <taxon>Ochrophyta</taxon>
        <taxon>Bacillariophyta</taxon>
        <taxon>Coscinodiscophyceae</taxon>
        <taxon>Thalassiosirophycidae</taxon>
        <taxon>Thalassiosirales</taxon>
        <taxon>Thalassiosiraceae</taxon>
        <taxon>Thalassiosira</taxon>
    </lineage>
</organism>
<dbReference type="KEGG" id="tps:THAPSDRAFT_2597"/>
<dbReference type="InterPro" id="IPR002683">
    <property type="entry name" value="PsbP_C"/>
</dbReference>
<dbReference type="EMBL" id="CM000639">
    <property type="protein sequence ID" value="EED94817.1"/>
    <property type="molecule type" value="Genomic_DNA"/>
</dbReference>
<evidence type="ECO:0000313" key="4">
    <source>
        <dbReference type="Proteomes" id="UP000001449"/>
    </source>
</evidence>
<dbReference type="GO" id="GO:0005509">
    <property type="term" value="F:calcium ion binding"/>
    <property type="evidence" value="ECO:0007669"/>
    <property type="project" value="InterPro"/>
</dbReference>
<dbReference type="GO" id="GO:0019898">
    <property type="term" value="C:extrinsic component of membrane"/>
    <property type="evidence" value="ECO:0007669"/>
    <property type="project" value="InterPro"/>
</dbReference>
<dbReference type="InParanoid" id="B8BUT9"/>
<dbReference type="PaxDb" id="35128-Thaps2597"/>
<dbReference type="GO" id="GO:0015979">
    <property type="term" value="P:photosynthesis"/>
    <property type="evidence" value="ECO:0007669"/>
    <property type="project" value="InterPro"/>
</dbReference>
<dbReference type="GO" id="GO:0009523">
    <property type="term" value="C:photosystem II"/>
    <property type="evidence" value="ECO:0007669"/>
    <property type="project" value="InterPro"/>
</dbReference>
<dbReference type="eggNOG" id="ENOG502RRB1">
    <property type="taxonomic scope" value="Eukaryota"/>
</dbReference>
<dbReference type="RefSeq" id="XP_002287374.1">
    <property type="nucleotide sequence ID" value="XM_002287338.1"/>
</dbReference>